<sequence length="104" mass="12012">MRKYVEILNKQAQDLLSSCEQKSGDDLKAIKRIKWIASSFAAKETENTILHKGDVNQIKEGIRNQKFDADEKLYRQLMSENESCLRKVSPHSLVRYVSLLESPE</sequence>
<proteinExistence type="predicted"/>
<gene>
    <name evidence="1" type="ORF">WH96_07195</name>
</gene>
<organism evidence="1 2">
    <name type="scientific">Kiloniella spongiae</name>
    <dbReference type="NCBI Taxonomy" id="1489064"/>
    <lineage>
        <taxon>Bacteria</taxon>
        <taxon>Pseudomonadati</taxon>
        <taxon>Pseudomonadota</taxon>
        <taxon>Alphaproteobacteria</taxon>
        <taxon>Rhodospirillales</taxon>
        <taxon>Kiloniellaceae</taxon>
        <taxon>Kiloniella</taxon>
    </lineage>
</organism>
<keyword evidence="2" id="KW-1185">Reference proteome</keyword>
<evidence type="ECO:0000313" key="2">
    <source>
        <dbReference type="Proteomes" id="UP000035444"/>
    </source>
</evidence>
<dbReference type="STRING" id="1489064.WH96_07195"/>
<dbReference type="RefSeq" id="WP_047763491.1">
    <property type="nucleotide sequence ID" value="NZ_LAQL01000004.1"/>
</dbReference>
<dbReference type="AlphaFoldDB" id="A0A0H2MFY0"/>
<dbReference type="EMBL" id="LAQL01000004">
    <property type="protein sequence ID" value="KLN61409.1"/>
    <property type="molecule type" value="Genomic_DNA"/>
</dbReference>
<dbReference type="Proteomes" id="UP000035444">
    <property type="component" value="Unassembled WGS sequence"/>
</dbReference>
<dbReference type="OrthoDB" id="8480803at2"/>
<comment type="caution">
    <text evidence="1">The sequence shown here is derived from an EMBL/GenBank/DDBJ whole genome shotgun (WGS) entry which is preliminary data.</text>
</comment>
<evidence type="ECO:0000313" key="1">
    <source>
        <dbReference type="EMBL" id="KLN61409.1"/>
    </source>
</evidence>
<name>A0A0H2MFY0_9PROT</name>
<protein>
    <submittedName>
        <fullName evidence="1">Uncharacterized protein</fullName>
    </submittedName>
</protein>
<reference evidence="1 2" key="1">
    <citation type="submission" date="2015-03" db="EMBL/GenBank/DDBJ databases">
        <title>Genome Sequence of Kiloniella spongiae MEBiC09566, isolated from a marine sponge.</title>
        <authorList>
            <person name="Shao Z."/>
            <person name="Wang L."/>
            <person name="Li X."/>
        </authorList>
    </citation>
    <scope>NUCLEOTIDE SEQUENCE [LARGE SCALE GENOMIC DNA]</scope>
    <source>
        <strain evidence="1 2">MEBiC09566</strain>
    </source>
</reference>
<accession>A0A0H2MFY0</accession>